<accession>A0A368F8F1</accession>
<dbReference type="EMBL" id="JOJR01002616">
    <property type="protein sequence ID" value="RCN28441.1"/>
    <property type="molecule type" value="Genomic_DNA"/>
</dbReference>
<dbReference type="AlphaFoldDB" id="A0A368F8F1"/>
<name>A0A368F8F1_ANCCA</name>
<evidence type="ECO:0000313" key="2">
    <source>
        <dbReference type="Proteomes" id="UP000252519"/>
    </source>
</evidence>
<reference evidence="1 2" key="1">
    <citation type="submission" date="2014-10" db="EMBL/GenBank/DDBJ databases">
        <title>Draft genome of the hookworm Ancylostoma caninum.</title>
        <authorList>
            <person name="Mitreva M."/>
        </authorList>
    </citation>
    <scope>NUCLEOTIDE SEQUENCE [LARGE SCALE GENOMIC DNA]</scope>
    <source>
        <strain evidence="1 2">Baltimore</strain>
    </source>
</reference>
<dbReference type="Proteomes" id="UP000252519">
    <property type="component" value="Unassembled WGS sequence"/>
</dbReference>
<keyword evidence="2" id="KW-1185">Reference proteome</keyword>
<comment type="caution">
    <text evidence="1">The sequence shown here is derived from an EMBL/GenBank/DDBJ whole genome shotgun (WGS) entry which is preliminary data.</text>
</comment>
<organism evidence="1 2">
    <name type="scientific">Ancylostoma caninum</name>
    <name type="common">Dog hookworm</name>
    <dbReference type="NCBI Taxonomy" id="29170"/>
    <lineage>
        <taxon>Eukaryota</taxon>
        <taxon>Metazoa</taxon>
        <taxon>Ecdysozoa</taxon>
        <taxon>Nematoda</taxon>
        <taxon>Chromadorea</taxon>
        <taxon>Rhabditida</taxon>
        <taxon>Rhabditina</taxon>
        <taxon>Rhabditomorpha</taxon>
        <taxon>Strongyloidea</taxon>
        <taxon>Ancylostomatidae</taxon>
        <taxon>Ancylostomatinae</taxon>
        <taxon>Ancylostoma</taxon>
    </lineage>
</organism>
<protein>
    <submittedName>
        <fullName evidence="1">Uncharacterized protein</fullName>
    </submittedName>
</protein>
<gene>
    <name evidence="1" type="ORF">ANCCAN_25813</name>
</gene>
<proteinExistence type="predicted"/>
<sequence length="80" mass="9620">MSKKLTFETFNWEEDLDFHERECAKELRKEILEIWKERGVEGKEGCDQCEELIVRLNDQAGISSRYERMWSEAIAKCFKE</sequence>
<evidence type="ECO:0000313" key="1">
    <source>
        <dbReference type="EMBL" id="RCN28441.1"/>
    </source>
</evidence>